<protein>
    <submittedName>
        <fullName evidence="2">Uncharacterized protein</fullName>
    </submittedName>
</protein>
<reference evidence="2" key="1">
    <citation type="submission" date="2022-03" db="EMBL/GenBank/DDBJ databases">
        <authorList>
            <person name="Woo C.Y."/>
        </authorList>
    </citation>
    <scope>NUCLEOTIDE SEQUENCE</scope>
    <source>
        <strain evidence="2">CYS-02</strain>
    </source>
</reference>
<evidence type="ECO:0000256" key="1">
    <source>
        <dbReference type="SAM" id="SignalP"/>
    </source>
</evidence>
<keyword evidence="3" id="KW-1185">Reference proteome</keyword>
<dbReference type="EMBL" id="JALGBI010000001">
    <property type="protein sequence ID" value="MCJ0762884.1"/>
    <property type="molecule type" value="Genomic_DNA"/>
</dbReference>
<proteinExistence type="predicted"/>
<evidence type="ECO:0000313" key="3">
    <source>
        <dbReference type="Proteomes" id="UP001139447"/>
    </source>
</evidence>
<feature type="signal peptide" evidence="1">
    <location>
        <begin position="1"/>
        <end position="21"/>
    </location>
</feature>
<comment type="caution">
    <text evidence="2">The sequence shown here is derived from an EMBL/GenBank/DDBJ whole genome shotgun (WGS) entry which is preliminary data.</text>
</comment>
<gene>
    <name evidence="2" type="ORF">MMF98_06640</name>
</gene>
<dbReference type="Proteomes" id="UP001139447">
    <property type="component" value="Unassembled WGS sequence"/>
</dbReference>
<organism evidence="2 3">
    <name type="scientific">Variovorax terrae</name>
    <dbReference type="NCBI Taxonomy" id="2923278"/>
    <lineage>
        <taxon>Bacteria</taxon>
        <taxon>Pseudomonadati</taxon>
        <taxon>Pseudomonadota</taxon>
        <taxon>Betaproteobacteria</taxon>
        <taxon>Burkholderiales</taxon>
        <taxon>Comamonadaceae</taxon>
        <taxon>Variovorax</taxon>
    </lineage>
</organism>
<accession>A0A9X1VVP9</accession>
<name>A0A9X1VVP9_9BURK</name>
<feature type="chain" id="PRO_5040856428" evidence="1">
    <location>
        <begin position="22"/>
        <end position="352"/>
    </location>
</feature>
<keyword evidence="1" id="KW-0732">Signal</keyword>
<dbReference type="AlphaFoldDB" id="A0A9X1VVP9"/>
<evidence type="ECO:0000313" key="2">
    <source>
        <dbReference type="EMBL" id="MCJ0762884.1"/>
    </source>
</evidence>
<dbReference type="RefSeq" id="WP_243305451.1">
    <property type="nucleotide sequence ID" value="NZ_JALGBI010000001.1"/>
</dbReference>
<sequence>MTARAVGAVVLLAALLTAAWAQPPGADRPVPLPDLSNGVTLRVAYVENPRLPALPAPRLDAILALTARQLQAHLGIAARFTEPQHLPIGPLFSALSPRLALEAERQRLDATPDPARLEPLVRPLLKDLREAGDLAQQRRFAAPYLVQPPADGSDRAFARALLITQHTLLRDWGQALALDGRPVIGGDRYNEYSFWNLLGSTELPYEVVITNQLIASAERTENSVHSAIRGGVSNGITTQSRRGRYQLVSILSSYPFTDASALAQRLRGGEPLSEAQADSAMALLLAHELGHQLLHLGHPFGNAHCLMTPPVALAFRSWEAALAPEQCPLGSSRAQTPGFLRFASPDAMFRPR</sequence>